<dbReference type="Proteomes" id="UP000054683">
    <property type="component" value="Unassembled WGS sequence"/>
</dbReference>
<proteinExistence type="predicted"/>
<reference evidence="1 2" key="1">
    <citation type="submission" date="2016-01" db="EMBL/GenBank/DDBJ databases">
        <authorList>
            <person name="Oliw E.H."/>
        </authorList>
    </citation>
    <scope>NUCLEOTIDE SEQUENCE [LARGE SCALE GENOMIC DNA]</scope>
    <source>
        <strain evidence="1">LMG 27134</strain>
    </source>
</reference>
<name>A0A158J6C5_9BURK</name>
<dbReference type="EMBL" id="FCOK02000073">
    <property type="protein sequence ID" value="SAL64454.1"/>
    <property type="molecule type" value="Genomic_DNA"/>
</dbReference>
<evidence type="ECO:0000313" key="1">
    <source>
        <dbReference type="EMBL" id="SAL64454.1"/>
    </source>
</evidence>
<sequence>MAIKDLSPSGLRDFVKSLGWQSLPDGIVDRLYVLHHADVPRRQIVIPMDQDAPDYAEACELALSKLADLQGMKLADLIQLAAISRDDSVYYRVTSSRSVDDGLPLSFAASLLQGAEQILLASACTVLRPQTHHPRLHRAEATQLAGHARFGHTERGSFVVRVSCPVDAMETPAVPDLAHANDSFVRMTMLTARNGVRQLVKAIEEDTLSRFVDSQRTAAAPVVSSNLCEGLTRLHNDDVRNNIDMSFRWATTVALPHDAAAGENIRIRSDYFGRIDEVRQELRAVERDRDDVFIGTVEHLNGEFDIAGNRAGEVLVALLLREVEIIKARVVLDQEQYAKAVAAHLDDRALVRIAGRLRPGRQPRTLTEVTSFMLIGPGLG</sequence>
<gene>
    <name evidence="1" type="ORF">AWB69_07248</name>
</gene>
<protein>
    <submittedName>
        <fullName evidence="1">Uncharacterized protein</fullName>
    </submittedName>
</protein>
<dbReference type="OrthoDB" id="642545at2"/>
<dbReference type="RefSeq" id="WP_062091433.1">
    <property type="nucleotide sequence ID" value="NZ_FCOK02000073.1"/>
</dbReference>
<organism evidence="1 2">
    <name type="scientific">Caballeronia udeis</name>
    <dbReference type="NCBI Taxonomy" id="1232866"/>
    <lineage>
        <taxon>Bacteria</taxon>
        <taxon>Pseudomonadati</taxon>
        <taxon>Pseudomonadota</taxon>
        <taxon>Betaproteobacteria</taxon>
        <taxon>Burkholderiales</taxon>
        <taxon>Burkholderiaceae</taxon>
        <taxon>Caballeronia</taxon>
    </lineage>
</organism>
<accession>A0A158J6C5</accession>
<dbReference type="AlphaFoldDB" id="A0A158J6C5"/>
<evidence type="ECO:0000313" key="2">
    <source>
        <dbReference type="Proteomes" id="UP000054683"/>
    </source>
</evidence>